<keyword evidence="4" id="KW-1185">Reference proteome</keyword>
<feature type="transmembrane region" description="Helical" evidence="2">
    <location>
        <begin position="21"/>
        <end position="43"/>
    </location>
</feature>
<name>A0A8T1LZI4_CLOSI</name>
<keyword evidence="2" id="KW-0472">Membrane</keyword>
<dbReference type="AlphaFoldDB" id="A0A8T1LZI4"/>
<proteinExistence type="predicted"/>
<keyword evidence="2" id="KW-1133">Transmembrane helix</keyword>
<evidence type="ECO:0000313" key="4">
    <source>
        <dbReference type="Proteomes" id="UP000286415"/>
    </source>
</evidence>
<protein>
    <submittedName>
        <fullName evidence="3">Uncharacterized protein</fullName>
    </submittedName>
</protein>
<reference evidence="3 4" key="2">
    <citation type="journal article" date="2021" name="Genomics">
        <title>High-quality reference genome for Clonorchis sinensis.</title>
        <authorList>
            <person name="Young N.D."/>
            <person name="Stroehlein A.J."/>
            <person name="Kinkar L."/>
            <person name="Wang T."/>
            <person name="Sohn W.M."/>
            <person name="Chang B.C.H."/>
            <person name="Kaur P."/>
            <person name="Weisz D."/>
            <person name="Dudchenko O."/>
            <person name="Aiden E.L."/>
            <person name="Korhonen P.K."/>
            <person name="Gasser R.B."/>
        </authorList>
    </citation>
    <scope>NUCLEOTIDE SEQUENCE [LARGE SCALE GENOMIC DNA]</scope>
    <source>
        <strain evidence="3">Cs-k2</strain>
    </source>
</reference>
<feature type="region of interest" description="Disordered" evidence="1">
    <location>
        <begin position="275"/>
        <end position="294"/>
    </location>
</feature>
<evidence type="ECO:0000256" key="1">
    <source>
        <dbReference type="SAM" id="MobiDB-lite"/>
    </source>
</evidence>
<evidence type="ECO:0000256" key="2">
    <source>
        <dbReference type="SAM" id="Phobius"/>
    </source>
</evidence>
<sequence length="420" mass="47421">MGSSQSTAACSGADATECTHYFLLLVIGALGSLGSLIGTIILLKKRCQNRGVVEEATENTNNAFVLNNDMEGIELFQQPSLVQYRLTPFEELQYHEKHTLGSNECKTAAVKPKRSMLFFHCPAGLRSLNRRSNSFLNSPNSTYTLLTRHTNECETEDEEDGDHVCFERFDQLDPISEDLQSISTYQEIIDSVHSTSNTTQNLRSPLQACSVNEYETVTVRKRRQDFIAEDTELSKIKNLFSFEGTEDMRSPNSLWKDRLDGTNIIHTAISLKEGGRASGTSSSFIPHQAEDSERRFQSRNFATKSDTVLEKENKQPQNVFGQCQKPSVTRNERNEELITSRKATIHRPMVNRQVKVVSHHLENQHSPNNHNRKSLRCENDGRVPRTPSSPQCSSETVLSTDSTGRFAFSTTPMEMDWNTE</sequence>
<keyword evidence="2" id="KW-0812">Transmembrane</keyword>
<reference evidence="3 4" key="1">
    <citation type="journal article" date="2018" name="Biotechnol. Adv.">
        <title>Improved genomic resources and new bioinformatic workflow for the carcinogenic parasite Clonorchis sinensis: Biotechnological implications.</title>
        <authorList>
            <person name="Wang D."/>
            <person name="Korhonen P.K."/>
            <person name="Gasser R.B."/>
            <person name="Young N.D."/>
        </authorList>
    </citation>
    <scope>NUCLEOTIDE SEQUENCE [LARGE SCALE GENOMIC DNA]</scope>
    <source>
        <strain evidence="3">Cs-k2</strain>
    </source>
</reference>
<dbReference type="Proteomes" id="UP000286415">
    <property type="component" value="Unassembled WGS sequence"/>
</dbReference>
<comment type="caution">
    <text evidence="3">The sequence shown here is derived from an EMBL/GenBank/DDBJ whole genome shotgun (WGS) entry which is preliminary data.</text>
</comment>
<dbReference type="EMBL" id="NIRI02000076">
    <property type="protein sequence ID" value="KAG5442118.1"/>
    <property type="molecule type" value="Genomic_DNA"/>
</dbReference>
<feature type="compositionally biased region" description="Polar residues" evidence="1">
    <location>
        <begin position="386"/>
        <end position="420"/>
    </location>
</feature>
<evidence type="ECO:0000313" key="3">
    <source>
        <dbReference type="EMBL" id="KAG5442118.1"/>
    </source>
</evidence>
<organism evidence="3 4">
    <name type="scientific">Clonorchis sinensis</name>
    <name type="common">Chinese liver fluke</name>
    <dbReference type="NCBI Taxonomy" id="79923"/>
    <lineage>
        <taxon>Eukaryota</taxon>
        <taxon>Metazoa</taxon>
        <taxon>Spiralia</taxon>
        <taxon>Lophotrochozoa</taxon>
        <taxon>Platyhelminthes</taxon>
        <taxon>Trematoda</taxon>
        <taxon>Digenea</taxon>
        <taxon>Opisthorchiida</taxon>
        <taxon>Opisthorchiata</taxon>
        <taxon>Opisthorchiidae</taxon>
        <taxon>Clonorchis</taxon>
    </lineage>
</organism>
<accession>A0A8T1LZI4</accession>
<feature type="region of interest" description="Disordered" evidence="1">
    <location>
        <begin position="360"/>
        <end position="420"/>
    </location>
</feature>
<gene>
    <name evidence="3" type="ORF">CSKR_112738</name>
</gene>